<dbReference type="Gene3D" id="2.115.10.20">
    <property type="entry name" value="Glycosyl hydrolase domain, family 43"/>
    <property type="match status" value="1"/>
</dbReference>
<feature type="site" description="Important for catalytic activity, responsible for pKa modulation of the active site Glu and correct orientation of both the proton donor and substrate" evidence="6">
    <location>
        <position position="145"/>
    </location>
</feature>
<dbReference type="Gene3D" id="2.60.120.260">
    <property type="entry name" value="Galactose-binding domain-like"/>
    <property type="match status" value="1"/>
</dbReference>
<evidence type="ECO:0000256" key="7">
    <source>
        <dbReference type="RuleBase" id="RU361187"/>
    </source>
</evidence>
<dbReference type="STRING" id="983.SAMN05443543_106223"/>
<dbReference type="PANTHER" id="PTHR43772">
    <property type="entry name" value="ENDO-1,4-BETA-XYLANASE"/>
    <property type="match status" value="1"/>
</dbReference>
<accession>A0A4Y4AWK4</accession>
<keyword evidence="2" id="KW-0624">Polysaccharide degradation</keyword>
<dbReference type="InterPro" id="IPR023296">
    <property type="entry name" value="Glyco_hydro_beta-prop_sf"/>
</dbReference>
<keyword evidence="10" id="KW-1185">Reference proteome</keyword>
<dbReference type="InterPro" id="IPR005084">
    <property type="entry name" value="CBM6"/>
</dbReference>
<evidence type="ECO:0000313" key="9">
    <source>
        <dbReference type="EMBL" id="GEC71460.1"/>
    </source>
</evidence>
<reference evidence="9 10" key="1">
    <citation type="submission" date="2019-06" db="EMBL/GenBank/DDBJ databases">
        <title>Whole genome shotgun sequence of Flavobacterium flevense NBRC 14960.</title>
        <authorList>
            <person name="Hosoyama A."/>
            <person name="Uohara A."/>
            <person name="Ohji S."/>
            <person name="Ichikawa N."/>
        </authorList>
    </citation>
    <scope>NUCLEOTIDE SEQUENCE [LARGE SCALE GENOMIC DNA]</scope>
    <source>
        <strain evidence="9 10">NBRC 14960</strain>
    </source>
</reference>
<evidence type="ECO:0000256" key="3">
    <source>
        <dbReference type="ARBA" id="ARBA00022801"/>
    </source>
</evidence>
<gene>
    <name evidence="9" type="ORF">FFL01_09990</name>
</gene>
<dbReference type="SUPFAM" id="SSF49785">
    <property type="entry name" value="Galactose-binding domain-like"/>
    <property type="match status" value="1"/>
</dbReference>
<evidence type="ECO:0000313" key="10">
    <source>
        <dbReference type="Proteomes" id="UP000316775"/>
    </source>
</evidence>
<feature type="domain" description="CBM6" evidence="8">
    <location>
        <begin position="341"/>
        <end position="434"/>
    </location>
</feature>
<protein>
    <recommendedName>
        <fullName evidence="8">CBM6 domain-containing protein</fullName>
    </recommendedName>
</protein>
<dbReference type="AlphaFoldDB" id="A0A4Y4AWK4"/>
<keyword evidence="4" id="KW-0119">Carbohydrate metabolism</keyword>
<evidence type="ECO:0000259" key="8">
    <source>
        <dbReference type="Pfam" id="PF03422"/>
    </source>
</evidence>
<keyword evidence="2" id="KW-0858">Xylan degradation</keyword>
<evidence type="ECO:0000256" key="5">
    <source>
        <dbReference type="ARBA" id="ARBA00023295"/>
    </source>
</evidence>
<sequence>MAYVVVAQNPIIRNQYSADPSARVFGDRVYVYPSHDILAPEGVARKDWFCMEDYHVFSSENLTDWTDHGMIVQQNKVPWVLPNSYSMWAPDCIERNGKYYFYFPSTPKDTIGIGKGFTIGVAVADTPAGPFLPEKNPIKGVRGIDPNVFIDKDGQAYLYWSSRDIFGAKLKENMLELDSEVKTLANLPSKGLKEGPYVFERNGIYYMTYPHVENKIERLEYAISDNPLGPFKVMGVIMDESPTGCWTNHHSIIAFKNQWYLFYHHNDYSPTFDKARSIRADSLSFNSDGTIKKVIPTLRGIGITNALKEIQIDRYSKISEKGASIVFIDPLDSFKGWKTVLNSSEGWIQYDAVDFGKKALKSVIVKAMSSTGGVLQIRTKGENGELIAEVKIPESTDWKEIKVPVTKFKKGIQNLYVTLEENNKEVEVDWIRFK</sequence>
<comment type="similarity">
    <text evidence="1 7">Belongs to the glycosyl hydrolase 43 family.</text>
</comment>
<dbReference type="Proteomes" id="UP000316775">
    <property type="component" value="Unassembled WGS sequence"/>
</dbReference>
<name>A0A4Y4AWK4_9FLAO</name>
<dbReference type="Pfam" id="PF03422">
    <property type="entry name" value="CBM_6"/>
    <property type="match status" value="1"/>
</dbReference>
<dbReference type="GO" id="GO:0030246">
    <property type="term" value="F:carbohydrate binding"/>
    <property type="evidence" value="ECO:0007669"/>
    <property type="project" value="InterPro"/>
</dbReference>
<dbReference type="GO" id="GO:0045493">
    <property type="term" value="P:xylan catabolic process"/>
    <property type="evidence" value="ECO:0007669"/>
    <property type="project" value="UniProtKB-KW"/>
</dbReference>
<dbReference type="Pfam" id="PF04616">
    <property type="entry name" value="Glyco_hydro_43"/>
    <property type="match status" value="1"/>
</dbReference>
<evidence type="ECO:0000256" key="2">
    <source>
        <dbReference type="ARBA" id="ARBA00022651"/>
    </source>
</evidence>
<dbReference type="GO" id="GO:0004553">
    <property type="term" value="F:hydrolase activity, hydrolyzing O-glycosyl compounds"/>
    <property type="evidence" value="ECO:0007669"/>
    <property type="project" value="InterPro"/>
</dbReference>
<dbReference type="EMBL" id="BJNP01000008">
    <property type="protein sequence ID" value="GEC71460.1"/>
    <property type="molecule type" value="Genomic_DNA"/>
</dbReference>
<evidence type="ECO:0000256" key="4">
    <source>
        <dbReference type="ARBA" id="ARBA00023277"/>
    </source>
</evidence>
<dbReference type="InterPro" id="IPR052176">
    <property type="entry name" value="Glycosyl_Hydrlase_43_Enz"/>
</dbReference>
<dbReference type="InterPro" id="IPR006710">
    <property type="entry name" value="Glyco_hydro_43"/>
</dbReference>
<dbReference type="CDD" id="cd04084">
    <property type="entry name" value="CBM6_xylanase-like"/>
    <property type="match status" value="1"/>
</dbReference>
<comment type="caution">
    <text evidence="9">The sequence shown here is derived from an EMBL/GenBank/DDBJ whole genome shotgun (WGS) entry which is preliminary data.</text>
</comment>
<proteinExistence type="inferred from homology"/>
<evidence type="ECO:0000256" key="6">
    <source>
        <dbReference type="PIRSR" id="PIRSR606710-2"/>
    </source>
</evidence>
<dbReference type="SUPFAM" id="SSF75005">
    <property type="entry name" value="Arabinanase/levansucrase/invertase"/>
    <property type="match status" value="1"/>
</dbReference>
<dbReference type="PANTHER" id="PTHR43772:SF2">
    <property type="entry name" value="PUTATIVE (AFU_ORTHOLOGUE AFUA_2G04480)-RELATED"/>
    <property type="match status" value="1"/>
</dbReference>
<dbReference type="InterPro" id="IPR008979">
    <property type="entry name" value="Galactose-bd-like_sf"/>
</dbReference>
<keyword evidence="5 7" id="KW-0326">Glycosidase</keyword>
<evidence type="ECO:0000256" key="1">
    <source>
        <dbReference type="ARBA" id="ARBA00009865"/>
    </source>
</evidence>
<organism evidence="9 10">
    <name type="scientific">Flavobacterium flevense</name>
    <dbReference type="NCBI Taxonomy" id="983"/>
    <lineage>
        <taxon>Bacteria</taxon>
        <taxon>Pseudomonadati</taxon>
        <taxon>Bacteroidota</taxon>
        <taxon>Flavobacteriia</taxon>
        <taxon>Flavobacteriales</taxon>
        <taxon>Flavobacteriaceae</taxon>
        <taxon>Flavobacterium</taxon>
    </lineage>
</organism>
<keyword evidence="3 7" id="KW-0378">Hydrolase</keyword>
<dbReference type="CDD" id="cd08990">
    <property type="entry name" value="GH43_AXH_like"/>
    <property type="match status" value="1"/>
</dbReference>